<accession>A0A0J1FR46</accession>
<gene>
    <name evidence="2" type="ORF">DEAC_c20030</name>
</gene>
<evidence type="ECO:0000313" key="3">
    <source>
        <dbReference type="Proteomes" id="UP000036356"/>
    </source>
</evidence>
<reference evidence="2 3" key="1">
    <citation type="submission" date="2015-06" db="EMBL/GenBank/DDBJ databases">
        <title>Draft genome of the moderately acidophilic sulfate reducer Candidatus Desulfosporosinus acididurans strain M1.</title>
        <authorList>
            <person name="Poehlein A."/>
            <person name="Petzsch P."/>
            <person name="Johnson B.D."/>
            <person name="Schloemann M."/>
            <person name="Daniel R."/>
            <person name="Muehling M."/>
        </authorList>
    </citation>
    <scope>NUCLEOTIDE SEQUENCE [LARGE SCALE GENOMIC DNA]</scope>
    <source>
        <strain evidence="2 3">M1</strain>
    </source>
</reference>
<dbReference type="EMBL" id="LDZY01000006">
    <property type="protein sequence ID" value="KLU65964.1"/>
    <property type="molecule type" value="Genomic_DNA"/>
</dbReference>
<feature type="chain" id="PRO_5005251087" evidence="1">
    <location>
        <begin position="29"/>
        <end position="245"/>
    </location>
</feature>
<keyword evidence="3" id="KW-1185">Reference proteome</keyword>
<evidence type="ECO:0000313" key="2">
    <source>
        <dbReference type="EMBL" id="KLU65964.1"/>
    </source>
</evidence>
<comment type="caution">
    <text evidence="2">The sequence shown here is derived from an EMBL/GenBank/DDBJ whole genome shotgun (WGS) entry which is preliminary data.</text>
</comment>
<feature type="signal peptide" evidence="1">
    <location>
        <begin position="1"/>
        <end position="28"/>
    </location>
</feature>
<dbReference type="AlphaFoldDB" id="A0A0J1FR46"/>
<dbReference type="STRING" id="476652.DEAC_c20030"/>
<evidence type="ECO:0000256" key="1">
    <source>
        <dbReference type="SAM" id="SignalP"/>
    </source>
</evidence>
<protein>
    <submittedName>
        <fullName evidence="2">Uncharacterized protein</fullName>
    </submittedName>
</protein>
<keyword evidence="1" id="KW-0732">Signal</keyword>
<dbReference type="RefSeq" id="WP_047809878.1">
    <property type="nucleotide sequence ID" value="NZ_LDZY01000006.1"/>
</dbReference>
<organism evidence="2 3">
    <name type="scientific">Desulfosporosinus acididurans</name>
    <dbReference type="NCBI Taxonomy" id="476652"/>
    <lineage>
        <taxon>Bacteria</taxon>
        <taxon>Bacillati</taxon>
        <taxon>Bacillota</taxon>
        <taxon>Clostridia</taxon>
        <taxon>Eubacteriales</taxon>
        <taxon>Desulfitobacteriaceae</taxon>
        <taxon>Desulfosporosinus</taxon>
    </lineage>
</organism>
<proteinExistence type="predicted"/>
<dbReference type="PATRIC" id="fig|476652.3.peg.2072"/>
<sequence>MKKKSMTTVLAATAIVATLAVTSTSVLAATAKTGNIQPTGHIVASATTSNQQEGNIEYAKKTLYNPDGSIAAIDETWANPANHNEKVSYHDLAKKIVAGAYVLENGNDYIKFSEDAQGKLTGYEMKSQNHNLTNSLTATKQDYINEYQQGTRRAGWKDEGLVQTADGKSLHKLAREDKSTMPGEEGTVYSENVYLDPSSGLPVKGDISITKNGTTKLLYTYGYQFKNVSDNGTIFNTQGIKINKM</sequence>
<name>A0A0J1FR46_9FIRM</name>
<dbReference type="Proteomes" id="UP000036356">
    <property type="component" value="Unassembled WGS sequence"/>
</dbReference>